<feature type="transmembrane region" description="Helical" evidence="2">
    <location>
        <begin position="194"/>
        <end position="217"/>
    </location>
</feature>
<dbReference type="InterPro" id="IPR036259">
    <property type="entry name" value="MFS_trans_sf"/>
</dbReference>
<evidence type="ECO:0000313" key="3">
    <source>
        <dbReference type="EMBL" id="AFZ79785.1"/>
    </source>
</evidence>
<dbReference type="GeneID" id="15807242"/>
<feature type="compositionally biased region" description="Basic and acidic residues" evidence="1">
    <location>
        <begin position="230"/>
        <end position="239"/>
    </location>
</feature>
<dbReference type="KEGG" id="beq:BEWA_026340"/>
<feature type="transmembrane region" description="Helical" evidence="2">
    <location>
        <begin position="163"/>
        <end position="188"/>
    </location>
</feature>
<dbReference type="SUPFAM" id="SSF103473">
    <property type="entry name" value="MFS general substrate transporter"/>
    <property type="match status" value="1"/>
</dbReference>
<feature type="transmembrane region" description="Helical" evidence="2">
    <location>
        <begin position="368"/>
        <end position="387"/>
    </location>
</feature>
<dbReference type="EMBL" id="CP001669">
    <property type="protein sequence ID" value="AFZ79785.1"/>
    <property type="molecule type" value="Genomic_DNA"/>
</dbReference>
<gene>
    <name evidence="3" type="ORF">BEWA_026340</name>
</gene>
<proteinExistence type="predicted"/>
<evidence type="ECO:0000256" key="2">
    <source>
        <dbReference type="SAM" id="Phobius"/>
    </source>
</evidence>
<dbReference type="Proteomes" id="UP000031512">
    <property type="component" value="Chromosome 1"/>
</dbReference>
<feature type="transmembrane region" description="Helical" evidence="2">
    <location>
        <begin position="70"/>
        <end position="94"/>
    </location>
</feature>
<feature type="transmembrane region" description="Helical" evidence="2">
    <location>
        <begin position="294"/>
        <end position="312"/>
    </location>
</feature>
<sequence>MASRDGVSSDSGGQQGGVNPKAKTDPKKGLKDAAAFFIGIAMFQVFYITLSSGKFTLERFKIPPSHISIYINRMVISYRIFSFLGVFAVLIYDLGYGQHFGPVRRCLLLLLAFFYFVIILVYHIGGEQGYVTLFYWVIAISAFLVGSSYTLAAKIASDNIQYLLVSLPISKVLTFFYQLGFLTIWEYFGLSDTYYWMVVWQAIIAIFLCALTACLWIPGFEVEEGSQLSEKGENKPESTEKDDEGPHNAYNIFDSCMRAISPVLMSTLGFGLQNAFYPGVSPYKLTGIDQGFKITMVILFTSGIPSLVNLGLTSKGIGPNRPWTGGDRIWHGAWLFFCIQVICAIIFVCGLHYPGWPLSRAIRSDARILGLVTVIYDLCLQITYVIGTSGITKQGGKSPLKVSTVRIFTLTFAQISAAFIGDGYVKIYSKHENNRNNWPTAHYSVLRAFWFWTWNTTKIALSNVGKAFTIDLRKDILVKKEHLFIVYDDAPPEDDDPLLDLPFIHKKEESPDNHSFKGAHIFH</sequence>
<keyword evidence="2" id="KW-0472">Membrane</keyword>
<accession>L0AW60</accession>
<evidence type="ECO:0000313" key="4">
    <source>
        <dbReference type="Proteomes" id="UP000031512"/>
    </source>
</evidence>
<name>L0AW60_THEEQ</name>
<organism evidence="3 4">
    <name type="scientific">Theileria equi strain WA</name>
    <dbReference type="NCBI Taxonomy" id="1537102"/>
    <lineage>
        <taxon>Eukaryota</taxon>
        <taxon>Sar</taxon>
        <taxon>Alveolata</taxon>
        <taxon>Apicomplexa</taxon>
        <taxon>Aconoidasida</taxon>
        <taxon>Piroplasmida</taxon>
        <taxon>Theileriidae</taxon>
        <taxon>Theileria</taxon>
    </lineage>
</organism>
<feature type="region of interest" description="Disordered" evidence="1">
    <location>
        <begin position="1"/>
        <end position="27"/>
    </location>
</feature>
<evidence type="ECO:0000256" key="1">
    <source>
        <dbReference type="SAM" id="MobiDB-lite"/>
    </source>
</evidence>
<protein>
    <submittedName>
        <fullName evidence="3">Uncharacterized protein</fullName>
    </submittedName>
</protein>
<feature type="transmembrane region" description="Helical" evidence="2">
    <location>
        <begin position="106"/>
        <end position="124"/>
    </location>
</feature>
<keyword evidence="4" id="KW-1185">Reference proteome</keyword>
<reference evidence="3 4" key="1">
    <citation type="journal article" date="2012" name="BMC Genomics">
        <title>Comparative genomic analysis and phylogenetic position of Theileria equi.</title>
        <authorList>
            <person name="Kappmeyer L.S."/>
            <person name="Thiagarajan M."/>
            <person name="Herndon D.R."/>
            <person name="Ramsay J.D."/>
            <person name="Caler E."/>
            <person name="Djikeng A."/>
            <person name="Gillespie J.J."/>
            <person name="Lau A.O."/>
            <person name="Roalson E.H."/>
            <person name="Silva J.C."/>
            <person name="Silva M.G."/>
            <person name="Suarez C.E."/>
            <person name="Ueti M.W."/>
            <person name="Nene V.M."/>
            <person name="Mealey R.H."/>
            <person name="Knowles D.P."/>
            <person name="Brayton K.A."/>
        </authorList>
    </citation>
    <scope>NUCLEOTIDE SEQUENCE [LARGE SCALE GENOMIC DNA]</scope>
    <source>
        <strain evidence="3 4">WA</strain>
    </source>
</reference>
<keyword evidence="2" id="KW-0812">Transmembrane</keyword>
<feature type="transmembrane region" description="Helical" evidence="2">
    <location>
        <begin position="130"/>
        <end position="151"/>
    </location>
</feature>
<feature type="region of interest" description="Disordered" evidence="1">
    <location>
        <begin position="228"/>
        <end position="247"/>
    </location>
</feature>
<dbReference type="AlphaFoldDB" id="L0AW60"/>
<dbReference type="STRING" id="1537102.L0AW60"/>
<feature type="transmembrane region" description="Helical" evidence="2">
    <location>
        <begin position="332"/>
        <end position="356"/>
    </location>
</feature>
<dbReference type="VEuPathDB" id="PiroplasmaDB:BEWA_026340"/>
<keyword evidence="2" id="KW-1133">Transmembrane helix</keyword>
<feature type="transmembrane region" description="Helical" evidence="2">
    <location>
        <begin position="33"/>
        <end position="50"/>
    </location>
</feature>
<dbReference type="RefSeq" id="XP_004829451.1">
    <property type="nucleotide sequence ID" value="XM_004829394.1"/>
</dbReference>
<feature type="transmembrane region" description="Helical" evidence="2">
    <location>
        <begin position="407"/>
        <end position="425"/>
    </location>
</feature>
<feature type="compositionally biased region" description="Low complexity" evidence="1">
    <location>
        <begin position="1"/>
        <end position="12"/>
    </location>
</feature>